<protein>
    <submittedName>
        <fullName evidence="2">S-adenosyl-L-methionine-dependent methyltransferase</fullName>
    </submittedName>
</protein>
<keyword evidence="2" id="KW-0808">Transferase</keyword>
<keyword evidence="2" id="KW-0489">Methyltransferase</keyword>
<dbReference type="STRING" id="42251.A0A2T6ZV16"/>
<dbReference type="GO" id="GO:0032259">
    <property type="term" value="P:methylation"/>
    <property type="evidence" value="ECO:0007669"/>
    <property type="project" value="UniProtKB-KW"/>
</dbReference>
<dbReference type="PANTHER" id="PTHR43591:SF10">
    <property type="entry name" value="ABC TRANSMEMBRANE TYPE-1 DOMAIN-CONTAINING PROTEIN-RELATED"/>
    <property type="match status" value="1"/>
</dbReference>
<sequence>MSDFHQSTAPSPSSQFPASDIETSPHEYSDVDSGFGASIARTENSYSVTTGLGIYPYVYENGRRYQVYREGAYLVPNDGEEIERLDLFHCIFLALLGGKLYIAPLGQGGHRVEHVLDIGTGTGAWAIEMAEEFPDAKVIGNDLSKIQPPWAPKNCEFEIDDVESDWTYPENHFDFIHLRSLSGCFQDWDMVLRRCYDHTAPGGYIEFQDYDADLKSGLGTVPNGPLSRYWKVVSDAASSNGRPFQIASTIEERIKAAGFVDVTVRNEMWPLGPWPQDERMKEIGRLGRSGLRSAFHAFSSALLSRVLGWDEAQVQKLCQEATQELNDGSGQLYVTAYYVCGRKPS</sequence>
<evidence type="ECO:0000313" key="3">
    <source>
        <dbReference type="Proteomes" id="UP000244722"/>
    </source>
</evidence>
<dbReference type="SUPFAM" id="SSF53335">
    <property type="entry name" value="S-adenosyl-L-methionine-dependent methyltransferases"/>
    <property type="match status" value="1"/>
</dbReference>
<dbReference type="PANTHER" id="PTHR43591">
    <property type="entry name" value="METHYLTRANSFERASE"/>
    <property type="match status" value="1"/>
</dbReference>
<gene>
    <name evidence="2" type="ORF">B9Z19DRAFT_833621</name>
</gene>
<dbReference type="OrthoDB" id="2013972at2759"/>
<dbReference type="CDD" id="cd02440">
    <property type="entry name" value="AdoMet_MTases"/>
    <property type="match status" value="1"/>
</dbReference>
<evidence type="ECO:0000256" key="1">
    <source>
        <dbReference type="SAM" id="MobiDB-lite"/>
    </source>
</evidence>
<dbReference type="Proteomes" id="UP000244722">
    <property type="component" value="Unassembled WGS sequence"/>
</dbReference>
<dbReference type="Pfam" id="PF13489">
    <property type="entry name" value="Methyltransf_23"/>
    <property type="match status" value="1"/>
</dbReference>
<accession>A0A2T6ZV16</accession>
<proteinExistence type="predicted"/>
<reference evidence="2 3" key="1">
    <citation type="submission" date="2017-04" db="EMBL/GenBank/DDBJ databases">
        <title>Draft genome sequence of Tuber borchii Vittad., a whitish edible truffle.</title>
        <authorList>
            <consortium name="DOE Joint Genome Institute"/>
            <person name="Murat C."/>
            <person name="Kuo A."/>
            <person name="Barry K.W."/>
            <person name="Clum A."/>
            <person name="Dockter R.B."/>
            <person name="Fauchery L."/>
            <person name="Iotti M."/>
            <person name="Kohler A."/>
            <person name="Labutti K."/>
            <person name="Lindquist E.A."/>
            <person name="Lipzen A."/>
            <person name="Ohm R.A."/>
            <person name="Wang M."/>
            <person name="Grigoriev I.V."/>
            <person name="Zambonelli A."/>
            <person name="Martin F.M."/>
        </authorList>
    </citation>
    <scope>NUCLEOTIDE SEQUENCE [LARGE SCALE GENOMIC DNA]</scope>
    <source>
        <strain evidence="2 3">Tbo3840</strain>
    </source>
</reference>
<dbReference type="AlphaFoldDB" id="A0A2T6ZV16"/>
<feature type="region of interest" description="Disordered" evidence="1">
    <location>
        <begin position="1"/>
        <end position="29"/>
    </location>
</feature>
<comment type="caution">
    <text evidence="2">The sequence shown here is derived from an EMBL/GenBank/DDBJ whole genome shotgun (WGS) entry which is preliminary data.</text>
</comment>
<name>A0A2T6ZV16_TUBBO</name>
<dbReference type="EMBL" id="NESQ01000094">
    <property type="protein sequence ID" value="PUU79331.1"/>
    <property type="molecule type" value="Genomic_DNA"/>
</dbReference>
<dbReference type="InterPro" id="IPR029063">
    <property type="entry name" value="SAM-dependent_MTases_sf"/>
</dbReference>
<organism evidence="2 3">
    <name type="scientific">Tuber borchii</name>
    <name type="common">White truffle</name>
    <dbReference type="NCBI Taxonomy" id="42251"/>
    <lineage>
        <taxon>Eukaryota</taxon>
        <taxon>Fungi</taxon>
        <taxon>Dikarya</taxon>
        <taxon>Ascomycota</taxon>
        <taxon>Pezizomycotina</taxon>
        <taxon>Pezizomycetes</taxon>
        <taxon>Pezizales</taxon>
        <taxon>Tuberaceae</taxon>
        <taxon>Tuber</taxon>
    </lineage>
</organism>
<feature type="compositionally biased region" description="Polar residues" evidence="1">
    <location>
        <begin position="1"/>
        <end position="17"/>
    </location>
</feature>
<evidence type="ECO:0000313" key="2">
    <source>
        <dbReference type="EMBL" id="PUU79331.1"/>
    </source>
</evidence>
<dbReference type="Gene3D" id="3.40.50.150">
    <property type="entry name" value="Vaccinia Virus protein VP39"/>
    <property type="match status" value="1"/>
</dbReference>
<dbReference type="GO" id="GO:0008168">
    <property type="term" value="F:methyltransferase activity"/>
    <property type="evidence" value="ECO:0007669"/>
    <property type="project" value="UniProtKB-KW"/>
</dbReference>
<keyword evidence="3" id="KW-1185">Reference proteome</keyword>